<sequence>MSLTSEIIQLNKSIQQMKPVMGTVSLEKTFSQLQKLLDQLRLTNEDNPRYLLAWNLVAYYAQSDLKILKESFANTKLHQSSTLAKTTYEAAFAHFIEQLDLAISLLS</sequence>
<evidence type="ECO:0000313" key="2">
    <source>
        <dbReference type="Proteomes" id="UP000249016"/>
    </source>
</evidence>
<reference evidence="1 2" key="1">
    <citation type="submission" date="2018-06" db="EMBL/GenBank/DDBJ databases">
        <title>Spirosoma sp. HMF3257 Genome sequencing and assembly.</title>
        <authorList>
            <person name="Kang H."/>
            <person name="Cha I."/>
            <person name="Kim H."/>
            <person name="Kang J."/>
            <person name="Joh K."/>
        </authorList>
    </citation>
    <scope>NUCLEOTIDE SEQUENCE [LARGE SCALE GENOMIC DNA]</scope>
    <source>
        <strain evidence="1 2">HMF3257</strain>
    </source>
</reference>
<comment type="caution">
    <text evidence="1">The sequence shown here is derived from an EMBL/GenBank/DDBJ whole genome shotgun (WGS) entry which is preliminary data.</text>
</comment>
<dbReference type="Proteomes" id="UP000249016">
    <property type="component" value="Unassembled WGS sequence"/>
</dbReference>
<dbReference type="OrthoDB" id="9917952at2"/>
<dbReference type="EMBL" id="QLII01000001">
    <property type="protein sequence ID" value="RAI73238.1"/>
    <property type="molecule type" value="Genomic_DNA"/>
</dbReference>
<protein>
    <submittedName>
        <fullName evidence="1">Uncharacterized protein</fullName>
    </submittedName>
</protein>
<keyword evidence="2" id="KW-1185">Reference proteome</keyword>
<organism evidence="1 2">
    <name type="scientific">Spirosoma telluris</name>
    <dbReference type="NCBI Taxonomy" id="2183553"/>
    <lineage>
        <taxon>Bacteria</taxon>
        <taxon>Pseudomonadati</taxon>
        <taxon>Bacteroidota</taxon>
        <taxon>Cytophagia</taxon>
        <taxon>Cytophagales</taxon>
        <taxon>Cytophagaceae</taxon>
        <taxon>Spirosoma</taxon>
    </lineage>
</organism>
<accession>A0A327NL03</accession>
<evidence type="ECO:0000313" key="1">
    <source>
        <dbReference type="EMBL" id="RAI73238.1"/>
    </source>
</evidence>
<dbReference type="AlphaFoldDB" id="A0A327NL03"/>
<gene>
    <name evidence="1" type="ORF">HMF3257_00255</name>
</gene>
<dbReference type="RefSeq" id="WP_111340120.1">
    <property type="nucleotide sequence ID" value="NZ_QLII01000001.1"/>
</dbReference>
<name>A0A327NL03_9BACT</name>
<proteinExistence type="predicted"/>